<dbReference type="EMBL" id="VDCH01000006">
    <property type="protein sequence ID" value="TNJ39343.1"/>
    <property type="molecule type" value="Genomic_DNA"/>
</dbReference>
<evidence type="ECO:0000256" key="1">
    <source>
        <dbReference type="SAM" id="Phobius"/>
    </source>
</evidence>
<keyword evidence="3" id="KW-1185">Reference proteome</keyword>
<feature type="transmembrane region" description="Helical" evidence="1">
    <location>
        <begin position="28"/>
        <end position="52"/>
    </location>
</feature>
<dbReference type="Proteomes" id="UP000308271">
    <property type="component" value="Unassembled WGS sequence"/>
</dbReference>
<protein>
    <submittedName>
        <fullName evidence="2">Uncharacterized protein</fullName>
    </submittedName>
</protein>
<evidence type="ECO:0000313" key="2">
    <source>
        <dbReference type="EMBL" id="TNJ39343.1"/>
    </source>
</evidence>
<comment type="caution">
    <text evidence="2">The sequence shown here is derived from an EMBL/GenBank/DDBJ whole genome shotgun (WGS) entry which is preliminary data.</text>
</comment>
<sequence>MKKKERLESMTGGSTTEYRRIFSNKGDFIKSLVEIVSVIALVVGAVIGAYSYKEYRYNNLININNALYVQDREIYKKMEGKKNVFGLFIQRSSDMSIIDGSNKLLESCAGNKLSFVWRDVPDLYEKLYQVDGFYNEDRVCLRDALDTAENILYLIYNVHDADVLTNHAQEIGVETWYAYIEEVGENPLFLAAIYKGIKYRYIDKEFARFLYNRMNNSKHIKETLIVIYHEMTNASWVDSVGEK</sequence>
<keyword evidence="1" id="KW-1133">Transmembrane helix</keyword>
<proteinExistence type="predicted"/>
<dbReference type="RefSeq" id="WP_139456472.1">
    <property type="nucleotide sequence ID" value="NZ_VDCH01000006.1"/>
</dbReference>
<gene>
    <name evidence="2" type="ORF">FGF66_04330</name>
</gene>
<name>A0A5C4S725_CHLTI</name>
<organism evidence="2 3">
    <name type="scientific">Chlorobaculum thiosulfatiphilum</name>
    <name type="common">Chlorobium limicola f.sp. thiosulfatophilum</name>
    <dbReference type="NCBI Taxonomy" id="115852"/>
    <lineage>
        <taxon>Bacteria</taxon>
        <taxon>Pseudomonadati</taxon>
        <taxon>Chlorobiota</taxon>
        <taxon>Chlorobiia</taxon>
        <taxon>Chlorobiales</taxon>
        <taxon>Chlorobiaceae</taxon>
        <taxon>Chlorobaculum</taxon>
    </lineage>
</organism>
<evidence type="ECO:0000313" key="3">
    <source>
        <dbReference type="Proteomes" id="UP000308271"/>
    </source>
</evidence>
<accession>A0A5C4S725</accession>
<dbReference type="OrthoDB" id="9940102at2"/>
<keyword evidence="1" id="KW-0812">Transmembrane</keyword>
<keyword evidence="1" id="KW-0472">Membrane</keyword>
<dbReference type="AlphaFoldDB" id="A0A5C4S725"/>
<reference evidence="2 3" key="1">
    <citation type="submission" date="2019-05" db="EMBL/GenBank/DDBJ databases">
        <title>Draft Whole-Genome sequence of the green sulfur bacterium Chlorobaculum thiosulfatiphilum DSM 249.</title>
        <authorList>
            <person name="Meyer T.E."/>
            <person name="Kyndt J.A."/>
        </authorList>
    </citation>
    <scope>NUCLEOTIDE SEQUENCE [LARGE SCALE GENOMIC DNA]</scope>
    <source>
        <strain evidence="2 3">DSM 249</strain>
    </source>
</reference>